<dbReference type="OrthoDB" id="3782133at2"/>
<organism evidence="1 2">
    <name type="scientific">Propioniciclava tarda</name>
    <dbReference type="NCBI Taxonomy" id="433330"/>
    <lineage>
        <taxon>Bacteria</taxon>
        <taxon>Bacillati</taxon>
        <taxon>Actinomycetota</taxon>
        <taxon>Actinomycetes</taxon>
        <taxon>Propionibacteriales</taxon>
        <taxon>Propionibacteriaceae</taxon>
        <taxon>Propioniciclava</taxon>
    </lineage>
</organism>
<dbReference type="RefSeq" id="WP_131171978.1">
    <property type="nucleotide sequence ID" value="NZ_FXTL01000007.1"/>
</dbReference>
<accession>A0A4Q9KMC1</accession>
<keyword evidence="1" id="KW-0223">Dioxygenase</keyword>
<gene>
    <name evidence="1" type="ORF">ET996_07675</name>
</gene>
<dbReference type="GO" id="GO:0051213">
    <property type="term" value="F:dioxygenase activity"/>
    <property type="evidence" value="ECO:0007669"/>
    <property type="project" value="UniProtKB-KW"/>
</dbReference>
<evidence type="ECO:0000313" key="1">
    <source>
        <dbReference type="EMBL" id="TBT94889.1"/>
    </source>
</evidence>
<proteinExistence type="predicted"/>
<dbReference type="AlphaFoldDB" id="A0A4Q9KMC1"/>
<comment type="caution">
    <text evidence="1">The sequence shown here is derived from an EMBL/GenBank/DDBJ whole genome shotgun (WGS) entry which is preliminary data.</text>
</comment>
<name>A0A4Q9KMC1_PROTD</name>
<reference evidence="1 2" key="1">
    <citation type="submission" date="2019-01" db="EMBL/GenBank/DDBJ databases">
        <title>Lactibacter flavus gen. nov., sp. nov., a novel bacterium of the family Propionibacteriaceae isolated from raw milk and dairy products.</title>
        <authorList>
            <person name="Huptas C."/>
            <person name="Wenning M."/>
            <person name="Breitenwieser F."/>
            <person name="Doll E."/>
            <person name="Von Neubeck M."/>
            <person name="Busse H.-J."/>
            <person name="Scherer S."/>
        </authorList>
    </citation>
    <scope>NUCLEOTIDE SEQUENCE [LARGE SCALE GENOMIC DNA]</scope>
    <source>
        <strain evidence="1 2">DSM 22130</strain>
    </source>
</reference>
<keyword evidence="2" id="KW-1185">Reference proteome</keyword>
<protein>
    <submittedName>
        <fullName evidence="1">2-nitropropane dioxygenase</fullName>
    </submittedName>
</protein>
<dbReference type="Proteomes" id="UP000291933">
    <property type="component" value="Unassembled WGS sequence"/>
</dbReference>
<evidence type="ECO:0000313" key="2">
    <source>
        <dbReference type="Proteomes" id="UP000291933"/>
    </source>
</evidence>
<dbReference type="EMBL" id="SDMR01000008">
    <property type="protein sequence ID" value="TBT94889.1"/>
    <property type="molecule type" value="Genomic_DNA"/>
</dbReference>
<sequence length="226" mass="25315">MIKHGWSVVTRFETGSIFEHAASLWHTQLGYVDLHRRFPGVDLDAEAAFDVLWSERLERHIAHQPCPVPSTDGQRLILLLHAARGGGVRHPDAQLLWEGASADEQKRCRDLAARLDADLALAAASGRLDDFVGHPAEHLWRLLSANREPSRAEIFAARWRATPGLRARLHLLARVALLNTDHLSMRLGHAASRRDVLTAYAQRVPLFGREAGKAGRRLLARIRGRR</sequence>
<keyword evidence="1" id="KW-0560">Oxidoreductase</keyword>